<keyword evidence="2" id="KW-1185">Reference proteome</keyword>
<gene>
    <name evidence="1" type="ORF">RLOC_00004701</name>
</gene>
<accession>A0A218UFT8</accession>
<organism evidence="1 2">
    <name type="scientific">Lonchura striata</name>
    <name type="common">white-rumped munia</name>
    <dbReference type="NCBI Taxonomy" id="40157"/>
    <lineage>
        <taxon>Eukaryota</taxon>
        <taxon>Metazoa</taxon>
        <taxon>Chordata</taxon>
        <taxon>Craniata</taxon>
        <taxon>Vertebrata</taxon>
        <taxon>Euteleostomi</taxon>
        <taxon>Archelosauria</taxon>
        <taxon>Archosauria</taxon>
        <taxon>Dinosauria</taxon>
        <taxon>Saurischia</taxon>
        <taxon>Theropoda</taxon>
        <taxon>Coelurosauria</taxon>
        <taxon>Aves</taxon>
        <taxon>Neognathae</taxon>
        <taxon>Neoaves</taxon>
        <taxon>Telluraves</taxon>
        <taxon>Australaves</taxon>
        <taxon>Passeriformes</taxon>
        <taxon>Passeroidea</taxon>
        <taxon>Estrildidae</taxon>
        <taxon>Estrildinae</taxon>
        <taxon>Lonchura</taxon>
    </lineage>
</organism>
<reference evidence="1 2" key="1">
    <citation type="submission" date="2017-05" db="EMBL/GenBank/DDBJ databases">
        <title>Genome of assembly of the Bengalese finch, Lonchura striata domestica.</title>
        <authorList>
            <person name="Colquitt B.M."/>
            <person name="Brainard M.S."/>
        </authorList>
    </citation>
    <scope>NUCLEOTIDE SEQUENCE [LARGE SCALE GENOMIC DNA]</scope>
    <source>
        <strain evidence="1">White83orange57</strain>
    </source>
</reference>
<evidence type="ECO:0000313" key="1">
    <source>
        <dbReference type="EMBL" id="OWK52604.1"/>
    </source>
</evidence>
<evidence type="ECO:0000313" key="2">
    <source>
        <dbReference type="Proteomes" id="UP000197619"/>
    </source>
</evidence>
<comment type="caution">
    <text evidence="1">The sequence shown here is derived from an EMBL/GenBank/DDBJ whole genome shotgun (WGS) entry which is preliminary data.</text>
</comment>
<name>A0A218UFT8_9PASE</name>
<dbReference type="AlphaFoldDB" id="A0A218UFT8"/>
<dbReference type="Proteomes" id="UP000197619">
    <property type="component" value="Unassembled WGS sequence"/>
</dbReference>
<dbReference type="EMBL" id="MUZQ01000336">
    <property type="protein sequence ID" value="OWK52604.1"/>
    <property type="molecule type" value="Genomic_DNA"/>
</dbReference>
<sequence length="47" mass="5472">MWKQEEDSERSCSLEQTSWNMGSCLLLDKPLPKESIRSEELLVQTDT</sequence>
<protein>
    <submittedName>
        <fullName evidence="1">Uncharacterized protein</fullName>
    </submittedName>
</protein>
<proteinExistence type="predicted"/>